<protein>
    <submittedName>
        <fullName evidence="1">Uncharacterized protein</fullName>
    </submittedName>
</protein>
<sequence>MSEATLSGFPTLQSALITKVRVGDLNDIGTGVVHNGSRFMHFATPTGALETVPGFEPAFKGYVNCGADWLSFDADGEHARIHLRSIAKTEQGYAIDFRFQGVIQLAPEVQKIFNMQPDAATVSFGFATGQHQFLVADPVLKKLEHSTFVSNVRILVGENGLAVETRLSLVIAAKVIN</sequence>
<comment type="caution">
    <text evidence="1">The sequence shown here is derived from an EMBL/GenBank/DDBJ whole genome shotgun (WGS) entry which is preliminary data.</text>
</comment>
<evidence type="ECO:0000313" key="1">
    <source>
        <dbReference type="EMBL" id="KAJ2984313.1"/>
    </source>
</evidence>
<name>A0ACC1NYT6_9HYPO</name>
<dbReference type="Proteomes" id="UP001143910">
    <property type="component" value="Unassembled WGS sequence"/>
</dbReference>
<proteinExistence type="predicted"/>
<reference evidence="1" key="1">
    <citation type="submission" date="2022-08" db="EMBL/GenBank/DDBJ databases">
        <title>Genome Sequence of Lecanicillium fungicola.</title>
        <authorList>
            <person name="Buettner E."/>
        </authorList>
    </citation>
    <scope>NUCLEOTIDE SEQUENCE</scope>
    <source>
        <strain evidence="1">Babe33</strain>
    </source>
</reference>
<gene>
    <name evidence="1" type="ORF">NQ176_g60</name>
</gene>
<accession>A0ACC1NYT6</accession>
<evidence type="ECO:0000313" key="2">
    <source>
        <dbReference type="Proteomes" id="UP001143910"/>
    </source>
</evidence>
<dbReference type="EMBL" id="JANJQO010000002">
    <property type="protein sequence ID" value="KAJ2984313.1"/>
    <property type="molecule type" value="Genomic_DNA"/>
</dbReference>
<keyword evidence="2" id="KW-1185">Reference proteome</keyword>
<organism evidence="1 2">
    <name type="scientific">Zarea fungicola</name>
    <dbReference type="NCBI Taxonomy" id="93591"/>
    <lineage>
        <taxon>Eukaryota</taxon>
        <taxon>Fungi</taxon>
        <taxon>Dikarya</taxon>
        <taxon>Ascomycota</taxon>
        <taxon>Pezizomycotina</taxon>
        <taxon>Sordariomycetes</taxon>
        <taxon>Hypocreomycetidae</taxon>
        <taxon>Hypocreales</taxon>
        <taxon>Cordycipitaceae</taxon>
        <taxon>Zarea</taxon>
    </lineage>
</organism>